<gene>
    <name evidence="1" type="ORF">RPERSI_LOCUS3899</name>
</gene>
<keyword evidence="2" id="KW-1185">Reference proteome</keyword>
<organism evidence="1 2">
    <name type="scientific">Racocetra persica</name>
    <dbReference type="NCBI Taxonomy" id="160502"/>
    <lineage>
        <taxon>Eukaryota</taxon>
        <taxon>Fungi</taxon>
        <taxon>Fungi incertae sedis</taxon>
        <taxon>Mucoromycota</taxon>
        <taxon>Glomeromycotina</taxon>
        <taxon>Glomeromycetes</taxon>
        <taxon>Diversisporales</taxon>
        <taxon>Gigasporaceae</taxon>
        <taxon>Racocetra</taxon>
    </lineage>
</organism>
<proteinExistence type="predicted"/>
<protein>
    <submittedName>
        <fullName evidence="1">16127_t:CDS:1</fullName>
    </submittedName>
</protein>
<dbReference type="EMBL" id="CAJVQC010005129">
    <property type="protein sequence ID" value="CAG8549565.1"/>
    <property type="molecule type" value="Genomic_DNA"/>
</dbReference>
<reference evidence="1" key="1">
    <citation type="submission" date="2021-06" db="EMBL/GenBank/DDBJ databases">
        <authorList>
            <person name="Kallberg Y."/>
            <person name="Tangrot J."/>
            <person name="Rosling A."/>
        </authorList>
    </citation>
    <scope>NUCLEOTIDE SEQUENCE</scope>
    <source>
        <strain evidence="1">MA461A</strain>
    </source>
</reference>
<evidence type="ECO:0000313" key="2">
    <source>
        <dbReference type="Proteomes" id="UP000789920"/>
    </source>
</evidence>
<sequence length="50" mass="6024">MNTWEYPMNQINNTDRQQGYAALIQSVDNPLEEPILHMMNLMTRQQRIQF</sequence>
<accession>A0ACA9LU79</accession>
<evidence type="ECO:0000313" key="1">
    <source>
        <dbReference type="EMBL" id="CAG8549565.1"/>
    </source>
</evidence>
<name>A0ACA9LU79_9GLOM</name>
<comment type="caution">
    <text evidence="1">The sequence shown here is derived from an EMBL/GenBank/DDBJ whole genome shotgun (WGS) entry which is preliminary data.</text>
</comment>
<dbReference type="Proteomes" id="UP000789920">
    <property type="component" value="Unassembled WGS sequence"/>
</dbReference>